<dbReference type="InterPro" id="IPR021721">
    <property type="entry name" value="Znf_CCCH-type_TRM13"/>
</dbReference>
<dbReference type="OrthoDB" id="258806at2759"/>
<evidence type="ECO:0000256" key="9">
    <source>
        <dbReference type="ARBA" id="ARBA00048165"/>
    </source>
</evidence>
<feature type="domain" description="CHHC U11-48K-type" evidence="14">
    <location>
        <begin position="56"/>
        <end position="83"/>
    </location>
</feature>
<comment type="catalytic activity">
    <reaction evidence="9 12">
        <text>cytidine(4) in tRNA(Pro) + S-adenosyl-L-methionine = 2'-O-methylcytidine(4) in tRNA(Pro) + S-adenosyl-L-homocysteine + H(+)</text>
        <dbReference type="Rhea" id="RHEA:32767"/>
        <dbReference type="Rhea" id="RHEA-COMP:10397"/>
        <dbReference type="Rhea" id="RHEA-COMP:10398"/>
        <dbReference type="ChEBI" id="CHEBI:15378"/>
        <dbReference type="ChEBI" id="CHEBI:57856"/>
        <dbReference type="ChEBI" id="CHEBI:59789"/>
        <dbReference type="ChEBI" id="CHEBI:74495"/>
        <dbReference type="ChEBI" id="CHEBI:82748"/>
        <dbReference type="EC" id="2.1.1.225"/>
    </reaction>
</comment>
<dbReference type="InterPro" id="IPR039044">
    <property type="entry name" value="Trm13"/>
</dbReference>
<sequence length="492" mass="54594">MSDSSKLLEHSYVSPQCQYFVVRKKRLCRMTVKPGRHYCGEHEPEPKAEDGQDDTRIPCPNDPKHTCYARKLEKHLSICNARQHELPDYIVHNINAPSPQEDSSLSPRLPLSQIPLQKILQVIHKVNVLYDTYLKDSIVSVPEQPIHSALLQEFSEAGRTESSRRHLRQVSSLMHLMESERLVADNTAYVELGAGKGQLSYYVWQAWGATGARDSRVLLVDRAALRHKRDNKLRDSQQLAPVTRLRADLAHLLLERVPAVQHCAAVVGFAKHLCGVATDLALHCISASGVCGRVRGVVLAPCCHHRCERAAYPAAVLQDLGVDADDFNTLLGIVSWATCGDGRSRDRRKRDTNGSNGPHNADSNDASGTHNTDKHEAEEAHNTEDSEANELHDTDKLEAKEIHNIDSSEASGTQDHIKSDVLAPDEIAEELGSKHVALEREQRAAVGRRAKALLDWGRVLQLRARGFQARLVHYVPAGVSLENVCIVATKPI</sequence>
<evidence type="ECO:0000256" key="11">
    <source>
        <dbReference type="ARBA" id="ARBA00049393"/>
    </source>
</evidence>
<keyword evidence="4 12" id="KW-0949">S-adenosyl-L-methionine</keyword>
<comment type="catalytic activity">
    <reaction evidence="10 12">
        <text>cytidine(4) in tRNA(Gly)(GCC) + S-adenosyl-L-methionine = 2'-O-methylcytidine(4) in tRNA(Gly)(GCC) + S-adenosyl-L-homocysteine + H(+)</text>
        <dbReference type="Rhea" id="RHEA:43192"/>
        <dbReference type="Rhea" id="RHEA-COMP:10399"/>
        <dbReference type="Rhea" id="RHEA-COMP:10400"/>
        <dbReference type="ChEBI" id="CHEBI:15378"/>
        <dbReference type="ChEBI" id="CHEBI:57856"/>
        <dbReference type="ChEBI" id="CHEBI:59789"/>
        <dbReference type="ChEBI" id="CHEBI:74495"/>
        <dbReference type="ChEBI" id="CHEBI:82748"/>
        <dbReference type="EC" id="2.1.1.225"/>
    </reaction>
</comment>
<dbReference type="GO" id="GO:0030488">
    <property type="term" value="P:tRNA methylation"/>
    <property type="evidence" value="ECO:0007669"/>
    <property type="project" value="InterPro"/>
</dbReference>
<keyword evidence="5 12" id="KW-0819">tRNA processing</keyword>
<dbReference type="Pfam" id="PF11722">
    <property type="entry name" value="zf-TRM13_CCCH"/>
    <property type="match status" value="1"/>
</dbReference>
<comment type="catalytic activity">
    <reaction evidence="11 12">
        <text>adenosine(4) in tRNA(His) + S-adenosyl-L-methionine = 2'-O-methyladenosine(4) in tRNA(His) + S-adenosyl-L-homocysteine + H(+)</text>
        <dbReference type="Rhea" id="RHEA:43196"/>
        <dbReference type="Rhea" id="RHEA-COMP:10401"/>
        <dbReference type="Rhea" id="RHEA-COMP:10402"/>
        <dbReference type="ChEBI" id="CHEBI:15378"/>
        <dbReference type="ChEBI" id="CHEBI:57856"/>
        <dbReference type="ChEBI" id="CHEBI:59789"/>
        <dbReference type="ChEBI" id="CHEBI:74411"/>
        <dbReference type="ChEBI" id="CHEBI:74477"/>
        <dbReference type="EC" id="2.1.1.225"/>
    </reaction>
</comment>
<organism evidence="15 16">
    <name type="scientific">Bicyclus anynana</name>
    <name type="common">Squinting bush brown butterfly</name>
    <dbReference type="NCBI Taxonomy" id="110368"/>
    <lineage>
        <taxon>Eukaryota</taxon>
        <taxon>Metazoa</taxon>
        <taxon>Ecdysozoa</taxon>
        <taxon>Arthropoda</taxon>
        <taxon>Hexapoda</taxon>
        <taxon>Insecta</taxon>
        <taxon>Pterygota</taxon>
        <taxon>Neoptera</taxon>
        <taxon>Endopterygota</taxon>
        <taxon>Lepidoptera</taxon>
        <taxon>Glossata</taxon>
        <taxon>Ditrysia</taxon>
        <taxon>Papilionoidea</taxon>
        <taxon>Nymphalidae</taxon>
        <taxon>Satyrinae</taxon>
        <taxon>Satyrini</taxon>
        <taxon>Mycalesina</taxon>
        <taxon>Bicyclus</taxon>
    </lineage>
</organism>
<feature type="compositionally biased region" description="Basic and acidic residues" evidence="13">
    <location>
        <begin position="371"/>
        <end position="391"/>
    </location>
</feature>
<keyword evidence="7 12" id="KW-0863">Zinc-finger</keyword>
<evidence type="ECO:0000256" key="6">
    <source>
        <dbReference type="ARBA" id="ARBA00022723"/>
    </source>
</evidence>
<evidence type="ECO:0000259" key="14">
    <source>
        <dbReference type="PROSITE" id="PS51800"/>
    </source>
</evidence>
<evidence type="ECO:0000256" key="12">
    <source>
        <dbReference type="RuleBase" id="RU367103"/>
    </source>
</evidence>
<evidence type="ECO:0000256" key="10">
    <source>
        <dbReference type="ARBA" id="ARBA00048635"/>
    </source>
</evidence>
<dbReference type="InterPro" id="IPR022776">
    <property type="entry name" value="TRM13/UPF0224_CHHC_Znf_dom"/>
</dbReference>
<keyword evidence="3 12" id="KW-0808">Transferase</keyword>
<dbReference type="InterPro" id="IPR007871">
    <property type="entry name" value="Methyltransferase_TRM13"/>
</dbReference>
<comment type="similarity">
    <text evidence="1 12">Belongs to the methyltransferase TRM13 family.</text>
</comment>
<dbReference type="KEGG" id="bany:112053333"/>
<evidence type="ECO:0000256" key="5">
    <source>
        <dbReference type="ARBA" id="ARBA00022694"/>
    </source>
</evidence>
<evidence type="ECO:0000256" key="13">
    <source>
        <dbReference type="SAM" id="MobiDB-lite"/>
    </source>
</evidence>
<comment type="function">
    <text evidence="12">tRNA methylase which 2'-O-methylates cytidine(4) in tRNA(Pro) and tRNA(Gly)(GCC), and adenosine(4) in tRNA(His).</text>
</comment>
<evidence type="ECO:0000313" key="15">
    <source>
        <dbReference type="Proteomes" id="UP001652582"/>
    </source>
</evidence>
<dbReference type="EC" id="2.1.1.225" evidence="12"/>
<dbReference type="Pfam" id="PF05206">
    <property type="entry name" value="TRM13"/>
    <property type="match status" value="1"/>
</dbReference>
<reference evidence="16" key="1">
    <citation type="submission" date="2025-08" db="UniProtKB">
        <authorList>
            <consortium name="RefSeq"/>
        </authorList>
    </citation>
    <scope>IDENTIFICATION</scope>
</reference>
<keyword evidence="15" id="KW-1185">Reference proteome</keyword>
<feature type="compositionally biased region" description="Polar residues" evidence="13">
    <location>
        <begin position="355"/>
        <end position="370"/>
    </location>
</feature>
<dbReference type="Pfam" id="PF05253">
    <property type="entry name" value="zf-U11-48K"/>
    <property type="match status" value="1"/>
</dbReference>
<dbReference type="PANTHER" id="PTHR12998:SF0">
    <property type="entry name" value="TRNA:M(4)X MODIFICATION ENZYME TRM13 HOMOLOG"/>
    <property type="match status" value="1"/>
</dbReference>
<feature type="region of interest" description="Disordered" evidence="13">
    <location>
        <begin position="340"/>
        <end position="391"/>
    </location>
</feature>
<gene>
    <name evidence="16" type="primary">LOC112053333</name>
</gene>
<evidence type="ECO:0000256" key="1">
    <source>
        <dbReference type="ARBA" id="ARBA00005265"/>
    </source>
</evidence>
<keyword evidence="2 12" id="KW-0489">Methyltransferase</keyword>
<protein>
    <recommendedName>
        <fullName evidence="12">tRNA:m(4)X modification enzyme TRM13</fullName>
        <ecNumber evidence="12">2.1.1.225</ecNumber>
    </recommendedName>
</protein>
<evidence type="ECO:0000256" key="8">
    <source>
        <dbReference type="ARBA" id="ARBA00022833"/>
    </source>
</evidence>
<evidence type="ECO:0000256" key="7">
    <source>
        <dbReference type="ARBA" id="ARBA00022771"/>
    </source>
</evidence>
<accession>A0A6J1NL47</accession>
<name>A0A6J1NL47_BICAN</name>
<keyword evidence="6 12" id="KW-0479">Metal-binding</keyword>
<evidence type="ECO:0000256" key="2">
    <source>
        <dbReference type="ARBA" id="ARBA00022603"/>
    </source>
</evidence>
<evidence type="ECO:0000256" key="4">
    <source>
        <dbReference type="ARBA" id="ARBA00022691"/>
    </source>
</evidence>
<evidence type="ECO:0000313" key="16">
    <source>
        <dbReference type="RefSeq" id="XP_023948495.2"/>
    </source>
</evidence>
<dbReference type="GeneID" id="112053333"/>
<dbReference type="AlphaFoldDB" id="A0A6J1NL47"/>
<dbReference type="GO" id="GO:0008270">
    <property type="term" value="F:zinc ion binding"/>
    <property type="evidence" value="ECO:0007669"/>
    <property type="project" value="UniProtKB-KW"/>
</dbReference>
<dbReference type="Proteomes" id="UP001652582">
    <property type="component" value="Chromosome 23"/>
</dbReference>
<proteinExistence type="inferred from homology"/>
<dbReference type="PANTHER" id="PTHR12998">
    <property type="entry name" value="TRNA:M(4)X MODIFICATION ENZYME TRM13 HOMOLOG"/>
    <property type="match status" value="1"/>
</dbReference>
<dbReference type="RefSeq" id="XP_023948495.2">
    <property type="nucleotide sequence ID" value="XM_024092727.2"/>
</dbReference>
<dbReference type="PROSITE" id="PS51800">
    <property type="entry name" value="ZF_CHHC_U11_48K"/>
    <property type="match status" value="1"/>
</dbReference>
<keyword evidence="8 12" id="KW-0862">Zinc</keyword>
<dbReference type="GO" id="GO:0106050">
    <property type="term" value="F:tRNA 2'-O-methyltransferase activity"/>
    <property type="evidence" value="ECO:0007669"/>
    <property type="project" value="UniProtKB-UniRule"/>
</dbReference>
<evidence type="ECO:0000256" key="3">
    <source>
        <dbReference type="ARBA" id="ARBA00022679"/>
    </source>
</evidence>